<dbReference type="PRINTS" id="PR01415">
    <property type="entry name" value="ANKYRIN"/>
</dbReference>
<feature type="region of interest" description="Disordered" evidence="4">
    <location>
        <begin position="165"/>
        <end position="221"/>
    </location>
</feature>
<dbReference type="InterPro" id="IPR002110">
    <property type="entry name" value="Ankyrin_rpt"/>
</dbReference>
<dbReference type="Gene3D" id="3.40.50.10190">
    <property type="entry name" value="BRCT domain"/>
    <property type="match status" value="2"/>
</dbReference>
<dbReference type="Pfam" id="PF00533">
    <property type="entry name" value="BRCT"/>
    <property type="match status" value="1"/>
</dbReference>
<feature type="repeat" description="ANK" evidence="3">
    <location>
        <begin position="374"/>
        <end position="406"/>
    </location>
</feature>
<gene>
    <name evidence="6" type="ORF">PoB_000216900</name>
</gene>
<dbReference type="SMART" id="SM00248">
    <property type="entry name" value="ANK"/>
    <property type="match status" value="3"/>
</dbReference>
<feature type="compositionally biased region" description="Acidic residues" evidence="4">
    <location>
        <begin position="33"/>
        <end position="49"/>
    </location>
</feature>
<reference evidence="6 7" key="1">
    <citation type="journal article" date="2021" name="Elife">
        <title>Chloroplast acquisition without the gene transfer in kleptoplastic sea slugs, Plakobranchus ocellatus.</title>
        <authorList>
            <person name="Maeda T."/>
            <person name="Takahashi S."/>
            <person name="Yoshida T."/>
            <person name="Shimamura S."/>
            <person name="Takaki Y."/>
            <person name="Nagai Y."/>
            <person name="Toyoda A."/>
            <person name="Suzuki Y."/>
            <person name="Arimoto A."/>
            <person name="Ishii H."/>
            <person name="Satoh N."/>
            <person name="Nishiyama T."/>
            <person name="Hasebe M."/>
            <person name="Maruyama T."/>
            <person name="Minagawa J."/>
            <person name="Obokata J."/>
            <person name="Shigenobu S."/>
        </authorList>
    </citation>
    <scope>NUCLEOTIDE SEQUENCE [LARGE SCALE GENOMIC DNA]</scope>
</reference>
<evidence type="ECO:0000256" key="4">
    <source>
        <dbReference type="SAM" id="MobiDB-lite"/>
    </source>
</evidence>
<keyword evidence="1" id="KW-0677">Repeat</keyword>
<dbReference type="SUPFAM" id="SSF48403">
    <property type="entry name" value="Ankyrin repeat"/>
    <property type="match status" value="1"/>
</dbReference>
<dbReference type="InterPro" id="IPR001357">
    <property type="entry name" value="BRCT_dom"/>
</dbReference>
<feature type="repeat" description="ANK" evidence="3">
    <location>
        <begin position="341"/>
        <end position="373"/>
    </location>
</feature>
<feature type="region of interest" description="Disordered" evidence="4">
    <location>
        <begin position="306"/>
        <end position="332"/>
    </location>
</feature>
<dbReference type="PANTHER" id="PTHR24171:SF8">
    <property type="entry name" value="BRCA1-ASSOCIATED RING DOMAIN PROTEIN 1"/>
    <property type="match status" value="1"/>
</dbReference>
<dbReference type="PROSITE" id="PS50172">
    <property type="entry name" value="BRCT"/>
    <property type="match status" value="2"/>
</dbReference>
<dbReference type="SMART" id="SM00292">
    <property type="entry name" value="BRCT"/>
    <property type="match status" value="2"/>
</dbReference>
<dbReference type="Proteomes" id="UP000735302">
    <property type="component" value="Unassembled WGS sequence"/>
</dbReference>
<keyword evidence="7" id="KW-1185">Reference proteome</keyword>
<dbReference type="Pfam" id="PF00023">
    <property type="entry name" value="Ank"/>
    <property type="match status" value="1"/>
</dbReference>
<comment type="caution">
    <text evidence="6">The sequence shown here is derived from an EMBL/GenBank/DDBJ whole genome shotgun (WGS) entry which is preliminary data.</text>
</comment>
<dbReference type="SUPFAM" id="SSF57850">
    <property type="entry name" value="RING/U-box"/>
    <property type="match status" value="1"/>
</dbReference>
<proteinExistence type="predicted"/>
<dbReference type="PANTHER" id="PTHR24171">
    <property type="entry name" value="ANKYRIN REPEAT DOMAIN-CONTAINING PROTEIN 39-RELATED"/>
    <property type="match status" value="1"/>
</dbReference>
<feature type="compositionally biased region" description="Basic and acidic residues" evidence="4">
    <location>
        <begin position="20"/>
        <end position="32"/>
    </location>
</feature>
<evidence type="ECO:0000259" key="5">
    <source>
        <dbReference type="PROSITE" id="PS50172"/>
    </source>
</evidence>
<dbReference type="GO" id="GO:0085020">
    <property type="term" value="P:protein K6-linked ubiquitination"/>
    <property type="evidence" value="ECO:0007669"/>
    <property type="project" value="TreeGrafter"/>
</dbReference>
<dbReference type="GO" id="GO:0031436">
    <property type="term" value="C:BRCA1-BARD1 complex"/>
    <property type="evidence" value="ECO:0007669"/>
    <property type="project" value="TreeGrafter"/>
</dbReference>
<feature type="compositionally biased region" description="Acidic residues" evidence="4">
    <location>
        <begin position="1"/>
        <end position="19"/>
    </location>
</feature>
<evidence type="ECO:0000313" key="7">
    <source>
        <dbReference type="Proteomes" id="UP000735302"/>
    </source>
</evidence>
<feature type="region of interest" description="Disordered" evidence="4">
    <location>
        <begin position="1"/>
        <end position="50"/>
    </location>
</feature>
<evidence type="ECO:0000256" key="3">
    <source>
        <dbReference type="PROSITE-ProRule" id="PRU00023"/>
    </source>
</evidence>
<dbReference type="InterPro" id="IPR036770">
    <property type="entry name" value="Ankyrin_rpt-contain_sf"/>
</dbReference>
<evidence type="ECO:0000313" key="6">
    <source>
        <dbReference type="EMBL" id="GFN75663.1"/>
    </source>
</evidence>
<dbReference type="CDD" id="cd17734">
    <property type="entry name" value="BRCT_Bard1_rpt1"/>
    <property type="match status" value="1"/>
</dbReference>
<dbReference type="EMBL" id="BLXT01000290">
    <property type="protein sequence ID" value="GFN75663.1"/>
    <property type="molecule type" value="Genomic_DNA"/>
</dbReference>
<dbReference type="AlphaFoldDB" id="A0AAV3Y0D2"/>
<dbReference type="CDD" id="cd17720">
    <property type="entry name" value="BRCT_Bard1_rpt2"/>
    <property type="match status" value="1"/>
</dbReference>
<dbReference type="PROSITE" id="PS50297">
    <property type="entry name" value="ANK_REP_REGION"/>
    <property type="match status" value="3"/>
</dbReference>
<feature type="domain" description="BRCT" evidence="5">
    <location>
        <begin position="591"/>
        <end position="704"/>
    </location>
</feature>
<dbReference type="SUPFAM" id="SSF52113">
    <property type="entry name" value="BRCT domain"/>
    <property type="match status" value="2"/>
</dbReference>
<organism evidence="6 7">
    <name type="scientific">Plakobranchus ocellatus</name>
    <dbReference type="NCBI Taxonomy" id="259542"/>
    <lineage>
        <taxon>Eukaryota</taxon>
        <taxon>Metazoa</taxon>
        <taxon>Spiralia</taxon>
        <taxon>Lophotrochozoa</taxon>
        <taxon>Mollusca</taxon>
        <taxon>Gastropoda</taxon>
        <taxon>Heterobranchia</taxon>
        <taxon>Euthyneura</taxon>
        <taxon>Panpulmonata</taxon>
        <taxon>Sacoglossa</taxon>
        <taxon>Placobranchoidea</taxon>
        <taxon>Plakobranchidae</taxon>
        <taxon>Plakobranchus</taxon>
    </lineage>
</organism>
<feature type="domain" description="BRCT" evidence="5">
    <location>
        <begin position="473"/>
        <end position="569"/>
    </location>
</feature>
<dbReference type="PROSITE" id="PS50088">
    <property type="entry name" value="ANK_REPEAT"/>
    <property type="match status" value="3"/>
</dbReference>
<keyword evidence="2 3" id="KW-0040">ANK repeat</keyword>
<feature type="repeat" description="ANK" evidence="3">
    <location>
        <begin position="407"/>
        <end position="439"/>
    </location>
</feature>
<evidence type="ECO:0000256" key="2">
    <source>
        <dbReference type="ARBA" id="ARBA00023043"/>
    </source>
</evidence>
<dbReference type="Pfam" id="PF12796">
    <property type="entry name" value="Ank_2"/>
    <property type="match status" value="1"/>
</dbReference>
<dbReference type="GO" id="GO:0070531">
    <property type="term" value="C:BRCA1-A complex"/>
    <property type="evidence" value="ECO:0007669"/>
    <property type="project" value="TreeGrafter"/>
</dbReference>
<feature type="compositionally biased region" description="Polar residues" evidence="4">
    <location>
        <begin position="308"/>
        <end position="324"/>
    </location>
</feature>
<protein>
    <submittedName>
        <fullName evidence="6">Brca1-associated ring domain protein 1</fullName>
    </submittedName>
</protein>
<evidence type="ECO:0000256" key="1">
    <source>
        <dbReference type="ARBA" id="ARBA00022737"/>
    </source>
</evidence>
<accession>A0AAV3Y0D2</accession>
<name>A0AAV3Y0D2_9GAST</name>
<dbReference type="Gene3D" id="1.25.40.20">
    <property type="entry name" value="Ankyrin repeat-containing domain"/>
    <property type="match status" value="1"/>
</dbReference>
<dbReference type="GO" id="GO:0004842">
    <property type="term" value="F:ubiquitin-protein transferase activity"/>
    <property type="evidence" value="ECO:0007669"/>
    <property type="project" value="TreeGrafter"/>
</dbReference>
<dbReference type="InterPro" id="IPR036420">
    <property type="entry name" value="BRCT_dom_sf"/>
</dbReference>
<sequence>MLVEDREVEEEEEEESEEKELEKREKKMVVEDREMEEAVEGREEEEEEGAEKWWRRTTTITSCVETNKKSQCPVCSMPFRSTNLHVDKQLSNVVALCLRFSSILAGKAEELDGEALTETHEALSLKMAHSENGKAFSETSITEALDDTISCGLRRSGRLTPLKAYPSKRENKLTPKTTPQGRERVKDPTPIRSDGLQIKPSSDKTKTRRRNTPRDGKVTSDNIQNVLKNATGNHIESLETEFPISFSPRSTRNKVADKKVSKLDFENKEDQNNMDTTVPELCSPLTSAGKRSQLLVQEEVSKYLGKMGTSSPVQKRNAAQQRPSNNKDKDIRCNLEKRNAKGETQLQVAAVKADFQKVQELLAEGANPNVKDNAGWTPLHEAVIHGNAKIAEILLDHGASVNAPGLENDTPLHDAVSNYNMECVRLLVERGANVMARNTHGLTPIDIAKTEDVREALLLSAKSAVAPEEDSFMEEDICKGVRLCFVSSSLTKEEMLSAQKCSKLLDAKMVEIHSTEVTHSIHGVNAEGLCQRTLKYLKAILCGTWIINTDWLSECLQHNERVGEDDFEIAGCITSGPCNAPQRARLNRMKKLPGLFDGCQFYFYGKFHYPTPSKEELTNIAKIGGGAILTREPRLYNLDDYPYTVPYHAASSSSLSDCAIFVIYDDSCPNPPQVKSQRMSYLPASWLLDSIAAFALLEKTVYLKC</sequence>